<reference evidence="2" key="1">
    <citation type="submission" date="2023-03" db="EMBL/GenBank/DDBJ databases">
        <title>Massive genome expansion in bonnet fungi (Mycena s.s.) driven by repeated elements and novel gene families across ecological guilds.</title>
        <authorList>
            <consortium name="Lawrence Berkeley National Laboratory"/>
            <person name="Harder C.B."/>
            <person name="Miyauchi S."/>
            <person name="Viragh M."/>
            <person name="Kuo A."/>
            <person name="Thoen E."/>
            <person name="Andreopoulos B."/>
            <person name="Lu D."/>
            <person name="Skrede I."/>
            <person name="Drula E."/>
            <person name="Henrissat B."/>
            <person name="Morin E."/>
            <person name="Kohler A."/>
            <person name="Barry K."/>
            <person name="LaButti K."/>
            <person name="Morin E."/>
            <person name="Salamov A."/>
            <person name="Lipzen A."/>
            <person name="Mereny Z."/>
            <person name="Hegedus B."/>
            <person name="Baldrian P."/>
            <person name="Stursova M."/>
            <person name="Weitz H."/>
            <person name="Taylor A."/>
            <person name="Grigoriev I.V."/>
            <person name="Nagy L.G."/>
            <person name="Martin F."/>
            <person name="Kauserud H."/>
        </authorList>
    </citation>
    <scope>NUCLEOTIDE SEQUENCE</scope>
    <source>
        <strain evidence="2">CBHHK188m</strain>
    </source>
</reference>
<evidence type="ECO:0000313" key="2">
    <source>
        <dbReference type="EMBL" id="KAJ7761173.1"/>
    </source>
</evidence>
<comment type="caution">
    <text evidence="2">The sequence shown here is derived from an EMBL/GenBank/DDBJ whole genome shotgun (WGS) entry which is preliminary data.</text>
</comment>
<accession>A0AAD7JF57</accession>
<organism evidence="2 3">
    <name type="scientific">Mycena maculata</name>
    <dbReference type="NCBI Taxonomy" id="230809"/>
    <lineage>
        <taxon>Eukaryota</taxon>
        <taxon>Fungi</taxon>
        <taxon>Dikarya</taxon>
        <taxon>Basidiomycota</taxon>
        <taxon>Agaricomycotina</taxon>
        <taxon>Agaricomycetes</taxon>
        <taxon>Agaricomycetidae</taxon>
        <taxon>Agaricales</taxon>
        <taxon>Marasmiineae</taxon>
        <taxon>Mycenaceae</taxon>
        <taxon>Mycena</taxon>
    </lineage>
</organism>
<feature type="compositionally biased region" description="Polar residues" evidence="1">
    <location>
        <begin position="120"/>
        <end position="132"/>
    </location>
</feature>
<feature type="compositionally biased region" description="Basic and acidic residues" evidence="1">
    <location>
        <begin position="66"/>
        <end position="76"/>
    </location>
</feature>
<dbReference type="Proteomes" id="UP001215280">
    <property type="component" value="Unassembled WGS sequence"/>
</dbReference>
<dbReference type="AlphaFoldDB" id="A0AAD7JF57"/>
<feature type="region of interest" description="Disordered" evidence="1">
    <location>
        <begin position="295"/>
        <end position="336"/>
    </location>
</feature>
<evidence type="ECO:0000256" key="1">
    <source>
        <dbReference type="SAM" id="MobiDB-lite"/>
    </source>
</evidence>
<evidence type="ECO:0000313" key="3">
    <source>
        <dbReference type="Proteomes" id="UP001215280"/>
    </source>
</evidence>
<gene>
    <name evidence="2" type="ORF">DFH07DRAFT_1059858</name>
</gene>
<dbReference type="EMBL" id="JARJLG010000046">
    <property type="protein sequence ID" value="KAJ7761173.1"/>
    <property type="molecule type" value="Genomic_DNA"/>
</dbReference>
<keyword evidence="3" id="KW-1185">Reference proteome</keyword>
<feature type="region of interest" description="Disordered" evidence="1">
    <location>
        <begin position="156"/>
        <end position="230"/>
    </location>
</feature>
<feature type="compositionally biased region" description="Pro residues" evidence="1">
    <location>
        <begin position="183"/>
        <end position="193"/>
    </location>
</feature>
<feature type="compositionally biased region" description="Low complexity" evidence="1">
    <location>
        <begin position="315"/>
        <end position="336"/>
    </location>
</feature>
<feature type="compositionally biased region" description="Polar residues" evidence="1">
    <location>
        <begin position="156"/>
        <end position="178"/>
    </location>
</feature>
<feature type="region of interest" description="Disordered" evidence="1">
    <location>
        <begin position="107"/>
        <end position="132"/>
    </location>
</feature>
<sequence>MPAPAVVGVYVLAAVGTVAAGVAFKEFVYEPHIAPRVERWAEEFLAKRAARKRRKAGLAAVPVANKRSDDDGHGGDDGTTDLEGDGKSVYELESVVANEVRQWRSQVGAGPSTLRHRPRGTSSALDESNLQIPYSPLTPTQTHVLFDPADALTETVSSPTSTISSRVATPSPHSTLSHSAFRVPPPRAPPTPEPSVHASSPSASPFPTPAPLANPFEPASTAPPNPFELALASPHHVPSLSLSHPLDLASEHDLELLSASSRSSRPASPFSDSDFRAGSHEQFYSFASSPRLGVLSASEGGSDVDADADELERWSSAGSESEIGGSESSWASAGLR</sequence>
<feature type="region of interest" description="Disordered" evidence="1">
    <location>
        <begin position="53"/>
        <end position="87"/>
    </location>
</feature>
<protein>
    <submittedName>
        <fullName evidence="2">Uncharacterized protein</fullName>
    </submittedName>
</protein>
<proteinExistence type="predicted"/>
<feature type="compositionally biased region" description="Low complexity" evidence="1">
    <location>
        <begin position="194"/>
        <end position="203"/>
    </location>
</feature>
<name>A0AAD7JF57_9AGAR</name>